<protein>
    <submittedName>
        <fullName evidence="1">GxxExxY protein</fullName>
    </submittedName>
</protein>
<dbReference type="Proteomes" id="UP000317155">
    <property type="component" value="Unassembled WGS sequence"/>
</dbReference>
<accession>A0A550JJK5</accession>
<dbReference type="AlphaFoldDB" id="A0A550JJK5"/>
<sequence length="125" mass="13876">MNYSELTEKIIGCAYRVYNNMGAGFLESVYEKCLAIELENVGLQAEFQTPIAVYYADRQVGSFIADIVVAGCVIVELKAVRTLNPAHEVQLVNYLAATKIPVGLLINFGEAKVEIKRRVLDLNHL</sequence>
<reference evidence="1 2" key="1">
    <citation type="submission" date="2019-07" db="EMBL/GenBank/DDBJ databases">
        <title>Insights of Desulfuromonas acetexigens electromicrobiology.</title>
        <authorList>
            <person name="Katuri K."/>
            <person name="Sapireddy V."/>
            <person name="Shaw D.R."/>
            <person name="Saikaly P."/>
        </authorList>
    </citation>
    <scope>NUCLEOTIDE SEQUENCE [LARGE SCALE GENOMIC DNA]</scope>
    <source>
        <strain evidence="1 2">2873</strain>
    </source>
</reference>
<dbReference type="OrthoDB" id="9798792at2"/>
<keyword evidence="2" id="KW-1185">Reference proteome</keyword>
<gene>
    <name evidence="1" type="ORF">FL622_04520</name>
</gene>
<evidence type="ECO:0000313" key="1">
    <source>
        <dbReference type="EMBL" id="TRO83353.1"/>
    </source>
</evidence>
<dbReference type="EMBL" id="VJVV01000002">
    <property type="protein sequence ID" value="TRO83353.1"/>
    <property type="molecule type" value="Genomic_DNA"/>
</dbReference>
<dbReference type="RefSeq" id="WP_092056288.1">
    <property type="nucleotide sequence ID" value="NZ_FOJJ01000012.1"/>
</dbReference>
<dbReference type="InterPro" id="IPR026350">
    <property type="entry name" value="GxxExxY"/>
</dbReference>
<dbReference type="NCBIfam" id="TIGR04256">
    <property type="entry name" value="GxxExxY"/>
    <property type="match status" value="1"/>
</dbReference>
<organism evidence="1 2">
    <name type="scientific">Trichloromonas acetexigens</name>
    <dbReference type="NCBI Taxonomy" id="38815"/>
    <lineage>
        <taxon>Bacteria</taxon>
        <taxon>Pseudomonadati</taxon>
        <taxon>Thermodesulfobacteriota</taxon>
        <taxon>Desulfuromonadia</taxon>
        <taxon>Desulfuromonadales</taxon>
        <taxon>Trichloromonadaceae</taxon>
        <taxon>Trichloromonas</taxon>
    </lineage>
</organism>
<dbReference type="Pfam" id="PF13366">
    <property type="entry name" value="PDDEXK_3"/>
    <property type="match status" value="1"/>
</dbReference>
<comment type="caution">
    <text evidence="1">The sequence shown here is derived from an EMBL/GenBank/DDBJ whole genome shotgun (WGS) entry which is preliminary data.</text>
</comment>
<name>A0A550JJK5_9BACT</name>
<proteinExistence type="predicted"/>
<evidence type="ECO:0000313" key="2">
    <source>
        <dbReference type="Proteomes" id="UP000317155"/>
    </source>
</evidence>